<feature type="domain" description="Rhamnogalacturonase A/B/Epimerase-like pectate lyase" evidence="1">
    <location>
        <begin position="471"/>
        <end position="533"/>
    </location>
</feature>
<dbReference type="InterPro" id="IPR011050">
    <property type="entry name" value="Pectin_lyase_fold/virulence"/>
</dbReference>
<dbReference type="EMBL" id="CP036268">
    <property type="protein sequence ID" value="QDT39123.1"/>
    <property type="molecule type" value="Genomic_DNA"/>
</dbReference>
<dbReference type="GO" id="GO:0016829">
    <property type="term" value="F:lyase activity"/>
    <property type="evidence" value="ECO:0007669"/>
    <property type="project" value="UniProtKB-KW"/>
</dbReference>
<sequence>MSDLYRVVAVALILNCWTSLEVACGGEAIRGEMSDELWAKVLAKNPNVAKGDRQAWRAALHPSNPITEVPSELGNQKLAELGYVDVTAAPFAADPTGSRDSTKSLQDAINFARDHQMVCFFPAGDYVISETLSCRHSLAVREQTGDLYGPNLFPCQLVGSTKDSTRRARLILAANSSGFDKADSRKHVVYFSNVSNRAESPDSGEANTVHYNQTFRSIDIIVREGNDGAVGLRMQAAEGSTIQDTTIDLREGGHTGVWGLPGSGGSTHAVTVLGGKIGIDTRNHPEPRDRFASGSQPTVTVFDVTLVNQSEWAVWSLSRGPLIGAGWTIQTQKTGPVIRVGKPWVAFPFDNSFGLIDARIDYQVPSLKNVVFESDRSLFLQNVYARNAAGIEAQGDVEVCEGSWSRLKTCAIHKERAPHKRFKGTEPVYDNGTLVGDSLIESECVTSTPPDLNLKHAWGSDFPSFESNDVVNVKDFGAIGDGVADDAAAFEKAIAAGNTVFLPKGRYRVGRTVQLKPGTVLIGVSQTLSRIAGGDSKDYGRFGNNPDPEGNPLPIVASATGRGAVNKLGCLGIDILYPWSAHDPRVIGAYCLDWQAGPGSLIRDCAVNGKTQHYFNPELVLKIHHKNRTRKMARIDEDETDEEPLYPLKHPLVKIHNGGAVDWFNFYIHGNHPYKNESRVLLIQDTQGPVAIHHLHAQHARCDYIVEVQDSSNVDVFGIKSEHHTNFMLVEDSDHVRIVGHGGIATPEPPRSHYTFKNCDDFLLSNFGEQATFASQFQKKGSWRNPLPLYPTDSYDAMVEIRDGERIVTESRFERPILYRRGEPLR</sequence>
<feature type="domain" description="Rhamnogalacturonase A/B/Epimerase-like pectate lyase" evidence="1">
    <location>
        <begin position="91"/>
        <end position="284"/>
    </location>
</feature>
<dbReference type="OrthoDB" id="6502305at2"/>
<dbReference type="Gene3D" id="2.160.20.10">
    <property type="entry name" value="Single-stranded right-handed beta-helix, Pectin lyase-like"/>
    <property type="match status" value="2"/>
</dbReference>
<dbReference type="AlphaFoldDB" id="A0A517R5L5"/>
<name>A0A517R5L5_9PLAN</name>
<evidence type="ECO:0000313" key="3">
    <source>
        <dbReference type="Proteomes" id="UP000317318"/>
    </source>
</evidence>
<dbReference type="InterPro" id="IPR024535">
    <property type="entry name" value="RHGA/B-epi-like_pectate_lyase"/>
</dbReference>
<accession>A0A517R5L5</accession>
<dbReference type="Pfam" id="PF12708">
    <property type="entry name" value="Pect-lyase_RHGA_epim"/>
    <property type="match status" value="2"/>
</dbReference>
<keyword evidence="3" id="KW-1185">Reference proteome</keyword>
<organism evidence="2 3">
    <name type="scientific">Stratiformator vulcanicus</name>
    <dbReference type="NCBI Taxonomy" id="2527980"/>
    <lineage>
        <taxon>Bacteria</taxon>
        <taxon>Pseudomonadati</taxon>
        <taxon>Planctomycetota</taxon>
        <taxon>Planctomycetia</taxon>
        <taxon>Planctomycetales</taxon>
        <taxon>Planctomycetaceae</taxon>
        <taxon>Stratiformator</taxon>
    </lineage>
</organism>
<dbReference type="KEGG" id="svp:Pan189_35260"/>
<protein>
    <submittedName>
        <fullName evidence="2">Pectate lyase superfamily protein</fullName>
    </submittedName>
</protein>
<dbReference type="Proteomes" id="UP000317318">
    <property type="component" value="Chromosome"/>
</dbReference>
<reference evidence="2 3" key="1">
    <citation type="submission" date="2019-02" db="EMBL/GenBank/DDBJ databases">
        <title>Deep-cultivation of Planctomycetes and their phenomic and genomic characterization uncovers novel biology.</title>
        <authorList>
            <person name="Wiegand S."/>
            <person name="Jogler M."/>
            <person name="Boedeker C."/>
            <person name="Pinto D."/>
            <person name="Vollmers J."/>
            <person name="Rivas-Marin E."/>
            <person name="Kohn T."/>
            <person name="Peeters S.H."/>
            <person name="Heuer A."/>
            <person name="Rast P."/>
            <person name="Oberbeckmann S."/>
            <person name="Bunk B."/>
            <person name="Jeske O."/>
            <person name="Meyerdierks A."/>
            <person name="Storesund J.E."/>
            <person name="Kallscheuer N."/>
            <person name="Luecker S."/>
            <person name="Lage O.M."/>
            <person name="Pohl T."/>
            <person name="Merkel B.J."/>
            <person name="Hornburger P."/>
            <person name="Mueller R.-W."/>
            <person name="Bruemmer F."/>
            <person name="Labrenz M."/>
            <person name="Spormann A.M."/>
            <person name="Op den Camp H."/>
            <person name="Overmann J."/>
            <person name="Amann R."/>
            <person name="Jetten M.S.M."/>
            <person name="Mascher T."/>
            <person name="Medema M.H."/>
            <person name="Devos D.P."/>
            <person name="Kaster A.-K."/>
            <person name="Ovreas L."/>
            <person name="Rohde M."/>
            <person name="Galperin M.Y."/>
            <person name="Jogler C."/>
        </authorList>
    </citation>
    <scope>NUCLEOTIDE SEQUENCE [LARGE SCALE GENOMIC DNA]</scope>
    <source>
        <strain evidence="2 3">Pan189</strain>
    </source>
</reference>
<gene>
    <name evidence="2" type="ORF">Pan189_35260</name>
</gene>
<dbReference type="InterPro" id="IPR012334">
    <property type="entry name" value="Pectin_lyas_fold"/>
</dbReference>
<evidence type="ECO:0000259" key="1">
    <source>
        <dbReference type="Pfam" id="PF12708"/>
    </source>
</evidence>
<proteinExistence type="predicted"/>
<keyword evidence="2" id="KW-0456">Lyase</keyword>
<evidence type="ECO:0000313" key="2">
    <source>
        <dbReference type="EMBL" id="QDT39123.1"/>
    </source>
</evidence>
<dbReference type="SUPFAM" id="SSF51126">
    <property type="entry name" value="Pectin lyase-like"/>
    <property type="match status" value="2"/>
</dbReference>
<dbReference type="RefSeq" id="WP_145365289.1">
    <property type="nucleotide sequence ID" value="NZ_CP036268.1"/>
</dbReference>